<dbReference type="RefSeq" id="WP_086434547.1">
    <property type="nucleotide sequence ID" value="NZ_FXWH01000001.1"/>
</dbReference>
<evidence type="ECO:0000256" key="2">
    <source>
        <dbReference type="PROSITE-ProRule" id="PRU00285"/>
    </source>
</evidence>
<organism evidence="5 6">
    <name type="scientific">Pseudidiomarina planktonica</name>
    <dbReference type="NCBI Taxonomy" id="1323738"/>
    <lineage>
        <taxon>Bacteria</taxon>
        <taxon>Pseudomonadati</taxon>
        <taxon>Pseudomonadota</taxon>
        <taxon>Gammaproteobacteria</taxon>
        <taxon>Alteromonadales</taxon>
        <taxon>Idiomarinaceae</taxon>
        <taxon>Pseudidiomarina</taxon>
    </lineage>
</organism>
<sequence length="158" mass="17325">MATIDLSPLYRSSVGFDRMARLLDSAMRAENNGAGGYPPYNIEVVGENRYAVTLAVAGFEENELEIEVENGILRVQGKKADEQEAREYLHKGIAFRGFERKFNLADHVEVSGAALKNGLLTIGLEKQIPEAMKPKKIEIGSSTKGLLGRLSKSDEKVA</sequence>
<evidence type="ECO:0000313" key="5">
    <source>
        <dbReference type="EMBL" id="SMQ66271.1"/>
    </source>
</evidence>
<comment type="similarity">
    <text evidence="2 3">Belongs to the small heat shock protein (HSP20) family.</text>
</comment>
<gene>
    <name evidence="5" type="ORF">SAMN06297229_1482</name>
</gene>
<dbReference type="PANTHER" id="PTHR47062">
    <property type="match status" value="1"/>
</dbReference>
<dbReference type="SUPFAM" id="SSF49764">
    <property type="entry name" value="HSP20-like chaperones"/>
    <property type="match status" value="1"/>
</dbReference>
<dbReference type="Pfam" id="PF00011">
    <property type="entry name" value="HSP20"/>
    <property type="match status" value="1"/>
</dbReference>
<feature type="domain" description="SHSP" evidence="4">
    <location>
        <begin position="31"/>
        <end position="142"/>
    </location>
</feature>
<dbReference type="OrthoDB" id="6871152at2"/>
<evidence type="ECO:0000259" key="4">
    <source>
        <dbReference type="PROSITE" id="PS01031"/>
    </source>
</evidence>
<dbReference type="InterPro" id="IPR037913">
    <property type="entry name" value="ACD_IbpA/B"/>
</dbReference>
<dbReference type="Proteomes" id="UP000194450">
    <property type="component" value="Unassembled WGS sequence"/>
</dbReference>
<keyword evidence="6" id="KW-1185">Reference proteome</keyword>
<dbReference type="InterPro" id="IPR008978">
    <property type="entry name" value="HSP20-like_chaperone"/>
</dbReference>
<dbReference type="PROSITE" id="PS01031">
    <property type="entry name" value="SHSP"/>
    <property type="match status" value="1"/>
</dbReference>
<protein>
    <submittedName>
        <fullName evidence="5">Molecular chaperone IbpA</fullName>
    </submittedName>
</protein>
<dbReference type="PANTHER" id="PTHR47062:SF1">
    <property type="entry name" value="SMALL HEAT SHOCK PROTEIN IBPA"/>
    <property type="match status" value="1"/>
</dbReference>
<proteinExistence type="inferred from homology"/>
<evidence type="ECO:0000256" key="1">
    <source>
        <dbReference type="ARBA" id="ARBA00023016"/>
    </source>
</evidence>
<evidence type="ECO:0000313" key="6">
    <source>
        <dbReference type="Proteomes" id="UP000194450"/>
    </source>
</evidence>
<accession>A0A1Y6EYE0</accession>
<dbReference type="InterPro" id="IPR002068">
    <property type="entry name" value="A-crystallin/Hsp20_dom"/>
</dbReference>
<dbReference type="AlphaFoldDB" id="A0A1Y6EYE0"/>
<dbReference type="Gene3D" id="2.60.40.790">
    <property type="match status" value="1"/>
</dbReference>
<dbReference type="EMBL" id="FXWH01000001">
    <property type="protein sequence ID" value="SMQ66271.1"/>
    <property type="molecule type" value="Genomic_DNA"/>
</dbReference>
<evidence type="ECO:0000256" key="3">
    <source>
        <dbReference type="RuleBase" id="RU003616"/>
    </source>
</evidence>
<name>A0A1Y6EYE0_9GAMM</name>
<reference evidence="6" key="1">
    <citation type="submission" date="2017-04" db="EMBL/GenBank/DDBJ databases">
        <authorList>
            <person name="Varghese N."/>
            <person name="Submissions S."/>
        </authorList>
    </citation>
    <scope>NUCLEOTIDE SEQUENCE [LARGE SCALE GENOMIC DNA]</scope>
</reference>
<dbReference type="CDD" id="cd06470">
    <property type="entry name" value="ACD_IbpA-B_like"/>
    <property type="match status" value="1"/>
</dbReference>
<keyword evidence="1" id="KW-0346">Stress response</keyword>